<gene>
    <name evidence="3" type="ORF">CEUTPL_LOCUS5915</name>
</gene>
<feature type="region of interest" description="Disordered" evidence="1">
    <location>
        <begin position="496"/>
        <end position="527"/>
    </location>
</feature>
<feature type="region of interest" description="Disordered" evidence="1">
    <location>
        <begin position="242"/>
        <end position="264"/>
    </location>
</feature>
<name>A0A9N9QMN5_9CUCU</name>
<sequence length="2042" mass="228074">MKVAFLLAAVLTVTTCSPNGYYHQEYNYKTSSQSFRNNELQHKTDDQGYYKKDGDLEGRVKPKVSSNSEHSEYINPKLQYGSGASAAYYDADADTASQGNMLANSYGSNYGAGGYHSGYNSEGLASSDYIGGAMSSGSQSVNLRNIASRLQSDLGVELQSALVRPSYQTNIAELEAELHRNLTSRLNEILQERYGSQTIRSGHSYSISGGRVQAAPNYEQSDLDLIQRQVENTLLQELRQQYNRNSQSSHSQQSIHEQSNYDRYVSTTTYRPSTYTYSPNNYDRYAATTTYRPTSYRPIYPNINQVDNQDKYPAYPGGTKSSYYSQSNTNRVTYSQAPHAISITNIASTVQNNLNNQLNRILEQAQTRYFNENSGFSVHNTAPILDNLKQELRQNLTYTLDEELRRQFGTQYQRDGYMFTSGTGGELANQYNYNVADLENLRRQVEENLITKLTRDFEAARQHWITRQQTSSHSQQTYYGQSQNNEHHLGYGTSGNIRYSTPRYPEDEVPRYSTPRYPIDEEGPRYPAVDDYHRPTAASIVPLISSGIKNNHYQAVAGSHVSGYETSGAGGVGVDSSNFARLQQQMQADLSRQLQAALTQTTSSYRASGHTSTSGGRAAFDQAYNQLFDELQRNLTQQLQSYQSGSSSSGYSSSYSGINESQLAQLRSQLQNSLASQLQQGLQQSFSASASYSASSSGSGSYGSSGYRPVRGSDAYQYGQYKSGGNYYGGEDCQGDDPLTPTHQYHRVRRSYGGGYRSRPLGLSTYSGSGYSAGGTYGGHYQTTGSTLGQEVDDSDTLVQSNQHLGQEIDDSEQVVDAGLTYGKQIGQKVDDSDDTQQVEVDNGFSSINLGSNLQGGYQKPSSGYSHHFGVGSQKPKNYGTQLGQEVDDSDTFSSGYQKPSGYSSHHFEVGSQKPKNYGTQLGQEVDDSDTFSGGYQKPLSGYSSHHFEVGSQKPKTYDTQLGQEVDDSDTLLGGYHKPSGFSHESHFEVGLQKPTNSYGSQIGQEGTHFHYGSNSGRYSTESHYTPQSNQKPVYQFGYQKPAYATTQSNSYGTHQLGQEVDNSDDTQQQVEDTDFGQLNVQVPSSTTKYSFGLDGAQYVQTNQKPTPKNVYEIDLDDTQQIEEVGSSSVAPVQPALVSKPIVNRKPLYSETLSGASGYQPKHKYGSQLGQEEDTDDTQQVEVDRGFGFNNQHQQSEFETLNQVSQSTTPKEFVGVNFRPQIDGGFHSTQFGQEVDDTDTMQVPESWAVSTKTTTKNPLVLQYGTPNVLPDSETVKPLQLPTLKTPTYTYHFSRPTTASTLNVMPENENTKPLFGSELVTPKTTTYRYYYSTTTKSPSVVQYGTQNEFGRGDLSPPYQSPSTQVYPEYPQVGLSEPTDSVISRRPFDNPPSPRPEFTPQTYVPPPRPGSQYTGVQPPQPHSHYDYPRQPPRPLFGGLPNPSSSEYPGMAIDVSFSPPPVEVPPIKLKEVTTELQTEFLKEIENIVKNDLPSSNTPKQLYQESLKTLQENITIQCQKLLTDTRYTNLHIYQEDVVILEKYLQYQLTRKLNEKFTTYLRYPIDSQLTGLNTYGRNYGQKPQTSSFLDTEIQHNNQYYPLAQNTPTTTTTLPAPQSSVFQQLPTIPTDNDNLNAAEREADLLIQRIRNTIQNRKNSSVVNQYDSTIVHQPQYKIIQVKLENLTSKQVQIIEDGLENLYEFVNVAVQNQYEKTQTVSIGKNSLYQQSLETLEKDVKIFLSDCIKGNNIDSLKKYNLDKYSSIITNEFDAAKIPDLQKYLEIKLIKKLRAQLKTVYNIQTEEENVEFISQPTVQRVVVKLDKLTPTQYKIINQIEEEIGQQIEASIQTQIESLRQSQVSSYYYQQELNELKIGLENNITETVQKLCEPGFAQYSQLVSDNFDGSKIKDVEKYLQIKLVNKLTESIAYYSSEQSISGSHHISYSSSSSSHHHYSGGYNFGQNKPDGEPLKREENSYQSATPQLANKAIKGGGSQYIEPEAEVVVPESSSLVPDVDTEATTPKPGWWQNFSSKVKSGANKLKDKIVGNA</sequence>
<feature type="region of interest" description="Disordered" evidence="1">
    <location>
        <begin position="1946"/>
        <end position="1972"/>
    </location>
</feature>
<organism evidence="3 4">
    <name type="scientific">Ceutorhynchus assimilis</name>
    <name type="common">cabbage seed weevil</name>
    <dbReference type="NCBI Taxonomy" id="467358"/>
    <lineage>
        <taxon>Eukaryota</taxon>
        <taxon>Metazoa</taxon>
        <taxon>Ecdysozoa</taxon>
        <taxon>Arthropoda</taxon>
        <taxon>Hexapoda</taxon>
        <taxon>Insecta</taxon>
        <taxon>Pterygota</taxon>
        <taxon>Neoptera</taxon>
        <taxon>Endopterygota</taxon>
        <taxon>Coleoptera</taxon>
        <taxon>Polyphaga</taxon>
        <taxon>Cucujiformia</taxon>
        <taxon>Curculionidae</taxon>
        <taxon>Ceutorhynchinae</taxon>
        <taxon>Ceutorhynchus</taxon>
    </lineage>
</organism>
<evidence type="ECO:0000256" key="1">
    <source>
        <dbReference type="SAM" id="MobiDB-lite"/>
    </source>
</evidence>
<feature type="region of interest" description="Disordered" evidence="1">
    <location>
        <begin position="1000"/>
        <end position="1031"/>
    </location>
</feature>
<feature type="region of interest" description="Disordered" evidence="1">
    <location>
        <begin position="1152"/>
        <end position="1179"/>
    </location>
</feature>
<dbReference type="OrthoDB" id="6784457at2759"/>
<feature type="signal peptide" evidence="2">
    <location>
        <begin position="1"/>
        <end position="16"/>
    </location>
</feature>
<feature type="compositionally biased region" description="Polar residues" evidence="1">
    <location>
        <begin position="892"/>
        <end position="904"/>
    </location>
</feature>
<keyword evidence="2" id="KW-0732">Signal</keyword>
<feature type="region of interest" description="Disordered" evidence="1">
    <location>
        <begin position="2000"/>
        <end position="2019"/>
    </location>
</feature>
<proteinExistence type="predicted"/>
<dbReference type="EMBL" id="OU892278">
    <property type="protein sequence ID" value="CAG9765305.1"/>
    <property type="molecule type" value="Genomic_DNA"/>
</dbReference>
<feature type="region of interest" description="Disordered" evidence="1">
    <location>
        <begin position="42"/>
        <end position="71"/>
    </location>
</feature>
<accession>A0A9N9QMN5</accession>
<feature type="compositionally biased region" description="Basic and acidic residues" evidence="1">
    <location>
        <begin position="42"/>
        <end position="60"/>
    </location>
</feature>
<feature type="compositionally biased region" description="Polar residues" evidence="1">
    <location>
        <begin position="853"/>
        <end position="865"/>
    </location>
</feature>
<feature type="compositionally biased region" description="Polar residues" evidence="1">
    <location>
        <begin position="1013"/>
        <end position="1031"/>
    </location>
</feature>
<evidence type="ECO:0000313" key="4">
    <source>
        <dbReference type="Proteomes" id="UP001152799"/>
    </source>
</evidence>
<feature type="region of interest" description="Disordered" evidence="1">
    <location>
        <begin position="891"/>
        <end position="919"/>
    </location>
</feature>
<feature type="region of interest" description="Disordered" evidence="1">
    <location>
        <begin position="1344"/>
        <end position="1450"/>
    </location>
</feature>
<dbReference type="Proteomes" id="UP001152799">
    <property type="component" value="Chromosome 2"/>
</dbReference>
<feature type="compositionally biased region" description="Pro residues" evidence="1">
    <location>
        <begin position="1387"/>
        <end position="1407"/>
    </location>
</feature>
<feature type="region of interest" description="Disordered" evidence="1">
    <location>
        <begin position="931"/>
        <end position="951"/>
    </location>
</feature>
<feature type="chain" id="PRO_5040276319" evidence="2">
    <location>
        <begin position="17"/>
        <end position="2042"/>
    </location>
</feature>
<evidence type="ECO:0000256" key="2">
    <source>
        <dbReference type="SAM" id="SignalP"/>
    </source>
</evidence>
<reference evidence="3" key="1">
    <citation type="submission" date="2022-01" db="EMBL/GenBank/DDBJ databases">
        <authorList>
            <person name="King R."/>
        </authorList>
    </citation>
    <scope>NUCLEOTIDE SEQUENCE</scope>
</reference>
<keyword evidence="4" id="KW-1185">Reference proteome</keyword>
<feature type="region of interest" description="Disordered" evidence="1">
    <location>
        <begin position="853"/>
        <end position="875"/>
    </location>
</feature>
<feature type="compositionally biased region" description="Basic and acidic residues" evidence="1">
    <location>
        <begin position="1958"/>
        <end position="1968"/>
    </location>
</feature>
<evidence type="ECO:0000313" key="3">
    <source>
        <dbReference type="EMBL" id="CAG9765305.1"/>
    </source>
</evidence>
<protein>
    <submittedName>
        <fullName evidence="3">Uncharacterized protein</fullName>
    </submittedName>
</protein>
<feature type="compositionally biased region" description="Basic and acidic residues" evidence="1">
    <location>
        <begin position="518"/>
        <end position="527"/>
    </location>
</feature>